<evidence type="ECO:0008006" key="3">
    <source>
        <dbReference type="Google" id="ProtNLM"/>
    </source>
</evidence>
<dbReference type="EMBL" id="FNFP01000005">
    <property type="protein sequence ID" value="SDK94228.1"/>
    <property type="molecule type" value="Genomic_DNA"/>
</dbReference>
<gene>
    <name evidence="1" type="ORF">SAMN05660472_02313</name>
</gene>
<dbReference type="InterPro" id="IPR024033">
    <property type="entry name" value="OXTCase_su_AllG_h-dom"/>
</dbReference>
<dbReference type="RefSeq" id="WP_090553846.1">
    <property type="nucleotide sequence ID" value="NZ_FNFP01000005.1"/>
</dbReference>
<evidence type="ECO:0000313" key="1">
    <source>
        <dbReference type="EMBL" id="SDK94228.1"/>
    </source>
</evidence>
<sequence length="417" mass="44667">MKQIIDQANKIAIERMLNAQAVWVDIKPAHEVVEGMDKYTLLHAGPPIEWSNMSGPMKGAVIAALKYEGVAKDDKEALDLAEEGKIKFSPCHHHSAVGPMTGITSYSMPLYVVENKDQGNFAYSTINEGAGDVLRFGAHSDNTVKRLKWIEEVLAPVLKKVVNSMGGINLNVITAQALHMGDELHMRNGSSTAVFIKTIINALVDVVEDKNELKEITKFLTTNNDQFFLNLAMCACKISGDAAHGVENSTIVTAMARNGVNIGIRVSGLGDQWFTAPAAAVEGLYFSGFTAKDANPDIGDSAIMETGGVGGFAMATAPAIVKFLGAGGYQDAINYTMDMYEICDTENSQYTIPNLDFRGTPTGIDIRKVVETGIAPAINTAIASKEPGVGMIGAGVSRAPIKMFEDALVAFAEKMNL</sequence>
<dbReference type="Gene3D" id="3.90.1710.10">
    <property type="entry name" value="Enterococcus faecalis V583 domain"/>
    <property type="match status" value="1"/>
</dbReference>
<name>A0A1G9G0M9_9FIRM</name>
<dbReference type="STRING" id="393762.SAMN05660472_02313"/>
<dbReference type="AlphaFoldDB" id="A0A1G9G0M9"/>
<keyword evidence="2" id="KW-1185">Reference proteome</keyword>
<protein>
    <recommendedName>
        <fullName evidence="3">DUF1116 domain-containing protein</fullName>
    </recommendedName>
</protein>
<evidence type="ECO:0000313" key="2">
    <source>
        <dbReference type="Proteomes" id="UP000198718"/>
    </source>
</evidence>
<proteinExistence type="predicted"/>
<dbReference type="Pfam" id="PF06545">
    <property type="entry name" value="AllG"/>
    <property type="match status" value="1"/>
</dbReference>
<dbReference type="OrthoDB" id="6193532at2"/>
<organism evidence="1 2">
    <name type="scientific">Natronincola ferrireducens</name>
    <dbReference type="NCBI Taxonomy" id="393762"/>
    <lineage>
        <taxon>Bacteria</taxon>
        <taxon>Bacillati</taxon>
        <taxon>Bacillota</taxon>
        <taxon>Clostridia</taxon>
        <taxon>Peptostreptococcales</taxon>
        <taxon>Natronincolaceae</taxon>
        <taxon>Natronincola</taxon>
    </lineage>
</organism>
<accession>A0A1G9G0M9</accession>
<dbReference type="Gene3D" id="1.10.10.660">
    <property type="entry name" value="conserved protein of unknown function from Enterococcus faecalis V583"/>
    <property type="match status" value="1"/>
</dbReference>
<dbReference type="Gene3D" id="3.90.1700.10">
    <property type="entry name" value="v583 domain like"/>
    <property type="match status" value="1"/>
</dbReference>
<dbReference type="Proteomes" id="UP000198718">
    <property type="component" value="Unassembled WGS sequence"/>
</dbReference>
<dbReference type="InterPro" id="IPR009499">
    <property type="entry name" value="AllG-like"/>
</dbReference>
<reference evidence="1 2" key="1">
    <citation type="submission" date="2016-10" db="EMBL/GenBank/DDBJ databases">
        <authorList>
            <person name="de Groot N.N."/>
        </authorList>
    </citation>
    <scope>NUCLEOTIDE SEQUENCE [LARGE SCALE GENOMIC DNA]</scope>
    <source>
        <strain evidence="1 2">DSM 18346</strain>
    </source>
</reference>